<evidence type="ECO:0000256" key="6">
    <source>
        <dbReference type="ARBA" id="ARBA00022842"/>
    </source>
</evidence>
<evidence type="ECO:0000259" key="10">
    <source>
        <dbReference type="SMART" id="SM00382"/>
    </source>
</evidence>
<dbReference type="Gene3D" id="6.10.280.40">
    <property type="match status" value="1"/>
</dbReference>
<reference evidence="11" key="1">
    <citation type="submission" date="2020-03" db="EMBL/GenBank/DDBJ databases">
        <title>A high-quality chromosome-level genome assembly of a woody plant with both climbing and erect habits, Rhamnella rubrinervis.</title>
        <authorList>
            <person name="Lu Z."/>
            <person name="Yang Y."/>
            <person name="Zhu X."/>
            <person name="Sun Y."/>
        </authorList>
    </citation>
    <scope>NUCLEOTIDE SEQUENCE</scope>
    <source>
        <strain evidence="11">BYM</strain>
        <tissue evidence="11">Leaf</tissue>
    </source>
</reference>
<evidence type="ECO:0000256" key="1">
    <source>
        <dbReference type="ARBA" id="ARBA00001946"/>
    </source>
</evidence>
<comment type="cofactor">
    <cofactor evidence="1">
        <name>Mg(2+)</name>
        <dbReference type="ChEBI" id="CHEBI:18420"/>
    </cofactor>
</comment>
<feature type="domain" description="AAA+ ATPase" evidence="10">
    <location>
        <begin position="244"/>
        <end position="400"/>
    </location>
</feature>
<evidence type="ECO:0000256" key="7">
    <source>
        <dbReference type="ARBA" id="ARBA00049360"/>
    </source>
</evidence>
<evidence type="ECO:0000256" key="5">
    <source>
        <dbReference type="ARBA" id="ARBA00022840"/>
    </source>
</evidence>
<dbReference type="InterPro" id="IPR003593">
    <property type="entry name" value="AAA+_ATPase"/>
</dbReference>
<dbReference type="InterPro" id="IPR058017">
    <property type="entry name" value="At3g28540-like_C"/>
</dbReference>
<feature type="compositionally biased region" description="Basic and acidic residues" evidence="9">
    <location>
        <begin position="469"/>
        <end position="499"/>
    </location>
</feature>
<dbReference type="FunFam" id="3.40.50.300:FF:001122">
    <property type="entry name" value="AAA-ATPase ASD, mitochondrial"/>
    <property type="match status" value="1"/>
</dbReference>
<protein>
    <recommendedName>
        <fullName evidence="10">AAA+ ATPase domain-containing protein</fullName>
    </recommendedName>
</protein>
<evidence type="ECO:0000256" key="4">
    <source>
        <dbReference type="ARBA" id="ARBA00022801"/>
    </source>
</evidence>
<accession>A0A8K0H2X2</accession>
<dbReference type="Proteomes" id="UP000796880">
    <property type="component" value="Unassembled WGS sequence"/>
</dbReference>
<dbReference type="EMBL" id="VOIH02000006">
    <property type="protein sequence ID" value="KAF3444732.1"/>
    <property type="molecule type" value="Genomic_DNA"/>
</dbReference>
<dbReference type="Pfam" id="PF25568">
    <property type="entry name" value="AAA_lid_At3g28540"/>
    <property type="match status" value="1"/>
</dbReference>
<dbReference type="InterPro" id="IPR003959">
    <property type="entry name" value="ATPase_AAA_core"/>
</dbReference>
<evidence type="ECO:0000256" key="3">
    <source>
        <dbReference type="ARBA" id="ARBA00022741"/>
    </source>
</evidence>
<dbReference type="Gene3D" id="3.40.50.300">
    <property type="entry name" value="P-loop containing nucleotide triphosphate hydrolases"/>
    <property type="match status" value="1"/>
</dbReference>
<dbReference type="Pfam" id="PF14363">
    <property type="entry name" value="AAA_assoc"/>
    <property type="match status" value="1"/>
</dbReference>
<feature type="region of interest" description="Disordered" evidence="9">
    <location>
        <begin position="469"/>
        <end position="522"/>
    </location>
</feature>
<dbReference type="AlphaFoldDB" id="A0A8K0H2X2"/>
<dbReference type="InterPro" id="IPR003960">
    <property type="entry name" value="ATPase_AAA_CS"/>
</dbReference>
<keyword evidence="4" id="KW-0378">Hydrolase</keyword>
<comment type="similarity">
    <text evidence="2">Belongs to the AAA ATPase family. BCS1 subfamily.</text>
</comment>
<comment type="catalytic activity">
    <reaction evidence="7">
        <text>ATP + H2O = ADP + phosphate + H(+)</text>
        <dbReference type="Rhea" id="RHEA:13065"/>
        <dbReference type="ChEBI" id="CHEBI:15377"/>
        <dbReference type="ChEBI" id="CHEBI:15378"/>
        <dbReference type="ChEBI" id="CHEBI:30616"/>
        <dbReference type="ChEBI" id="CHEBI:43474"/>
        <dbReference type="ChEBI" id="CHEBI:456216"/>
    </reaction>
</comment>
<dbReference type="GO" id="GO:0016887">
    <property type="term" value="F:ATP hydrolysis activity"/>
    <property type="evidence" value="ECO:0007669"/>
    <property type="project" value="InterPro"/>
</dbReference>
<proteinExistence type="inferred from homology"/>
<dbReference type="InterPro" id="IPR050747">
    <property type="entry name" value="Mitochondrial_chaperone_BCS1"/>
</dbReference>
<keyword evidence="5 8" id="KW-0067">ATP-binding</keyword>
<keyword evidence="6" id="KW-0460">Magnesium</keyword>
<keyword evidence="12" id="KW-1185">Reference proteome</keyword>
<sequence length="522" mass="60538">MVAVMGELWSQVGSIIASFMFVYTIFKDYIPYELRGYLERYSHKVVNLVYPYVQITFHEYTGERFKRSEVYGAIRTYLSACPASSRAKRLKAHDIKDNKSLILSMDDNEEITEEFHGAKLWWTSCKYVTKSQSFSFYPASDEKRYYRLTFHRRYKDLITGSYINHVVQEGKAIAVRNRQLKLYTNNSSDDWHGYKRTKWSHVAFEHPATFQTLAMDPKQKEEIINDLDKFRLGKDYYSKIGKAWKRGYLLYGPPGTGKSTMIAAMANYLEYDIYDLELTAVKDNTDLKKLLIDTSNKSIIVIEDIDCSLDLTGQRNKKKDDEKDEDDEEKKKDAVRKRFEEDNKKSKVTLSGLLNFIDGIWSACGGERLIVFTTNYVDKLDPALIRRGRMDKHIELSYCCFEAFKVLANNYLDIDSHHLFEKIKCLLEETDMTPADVAENLMPKSVIEDVETCLKKLIEALEMAKEEAKKKAEEEEAKLKAEKEEKEEKKSEKSEKQDVKCNGNVSDEVKEENGVKENGVIT</sequence>
<evidence type="ECO:0000313" key="11">
    <source>
        <dbReference type="EMBL" id="KAF3444732.1"/>
    </source>
</evidence>
<gene>
    <name evidence="11" type="ORF">FNV43_RR14425</name>
</gene>
<dbReference type="OrthoDB" id="10251412at2759"/>
<keyword evidence="3 8" id="KW-0547">Nucleotide-binding</keyword>
<dbReference type="PANTHER" id="PTHR23070">
    <property type="entry name" value="BCS1 AAA-TYPE ATPASE"/>
    <property type="match status" value="1"/>
</dbReference>
<dbReference type="SMART" id="SM00382">
    <property type="entry name" value="AAA"/>
    <property type="match status" value="1"/>
</dbReference>
<dbReference type="InterPro" id="IPR027417">
    <property type="entry name" value="P-loop_NTPase"/>
</dbReference>
<dbReference type="InterPro" id="IPR025753">
    <property type="entry name" value="AAA_N_dom"/>
</dbReference>
<dbReference type="PROSITE" id="PS00674">
    <property type="entry name" value="AAA"/>
    <property type="match status" value="1"/>
</dbReference>
<name>A0A8K0H2X2_9ROSA</name>
<dbReference type="SUPFAM" id="SSF52540">
    <property type="entry name" value="P-loop containing nucleoside triphosphate hydrolases"/>
    <property type="match status" value="1"/>
</dbReference>
<dbReference type="Pfam" id="PF00004">
    <property type="entry name" value="AAA"/>
    <property type="match status" value="1"/>
</dbReference>
<dbReference type="GO" id="GO:0005524">
    <property type="term" value="F:ATP binding"/>
    <property type="evidence" value="ECO:0007669"/>
    <property type="project" value="UniProtKB-KW"/>
</dbReference>
<evidence type="ECO:0000313" key="12">
    <source>
        <dbReference type="Proteomes" id="UP000796880"/>
    </source>
</evidence>
<organism evidence="11 12">
    <name type="scientific">Rhamnella rubrinervis</name>
    <dbReference type="NCBI Taxonomy" id="2594499"/>
    <lineage>
        <taxon>Eukaryota</taxon>
        <taxon>Viridiplantae</taxon>
        <taxon>Streptophyta</taxon>
        <taxon>Embryophyta</taxon>
        <taxon>Tracheophyta</taxon>
        <taxon>Spermatophyta</taxon>
        <taxon>Magnoliopsida</taxon>
        <taxon>eudicotyledons</taxon>
        <taxon>Gunneridae</taxon>
        <taxon>Pentapetalae</taxon>
        <taxon>rosids</taxon>
        <taxon>fabids</taxon>
        <taxon>Rosales</taxon>
        <taxon>Rhamnaceae</taxon>
        <taxon>rhamnoid group</taxon>
        <taxon>Rhamneae</taxon>
        <taxon>Rhamnella</taxon>
    </lineage>
</organism>
<evidence type="ECO:0000256" key="9">
    <source>
        <dbReference type="SAM" id="MobiDB-lite"/>
    </source>
</evidence>
<evidence type="ECO:0000256" key="2">
    <source>
        <dbReference type="ARBA" id="ARBA00007448"/>
    </source>
</evidence>
<comment type="caution">
    <text evidence="11">The sequence shown here is derived from an EMBL/GenBank/DDBJ whole genome shotgun (WGS) entry which is preliminary data.</text>
</comment>
<evidence type="ECO:0000256" key="8">
    <source>
        <dbReference type="RuleBase" id="RU003651"/>
    </source>
</evidence>
<dbReference type="CDD" id="cd19510">
    <property type="entry name" value="RecA-like_BCS1"/>
    <property type="match status" value="1"/>
</dbReference>
<dbReference type="GO" id="GO:0006950">
    <property type="term" value="P:response to stress"/>
    <property type="evidence" value="ECO:0007669"/>
    <property type="project" value="UniProtKB-ARBA"/>
</dbReference>